<feature type="chain" id="PRO_5046055179" description="Gel scht" evidence="1">
    <location>
        <begin position="23"/>
        <end position="148"/>
    </location>
</feature>
<evidence type="ECO:0000313" key="3">
    <source>
        <dbReference type="Proteomes" id="UP001216510"/>
    </source>
</evidence>
<organism evidence="2 3">
    <name type="scientific">Pseudoduganella chitinolytica</name>
    <dbReference type="NCBI Taxonomy" id="34070"/>
    <lineage>
        <taxon>Bacteria</taxon>
        <taxon>Pseudomonadati</taxon>
        <taxon>Pseudomonadota</taxon>
        <taxon>Betaproteobacteria</taxon>
        <taxon>Burkholderiales</taxon>
        <taxon>Oxalobacteraceae</taxon>
        <taxon>Telluria group</taxon>
        <taxon>Pseudoduganella</taxon>
    </lineage>
</organism>
<accession>A0ABY8B8P2</accession>
<proteinExistence type="predicted"/>
<keyword evidence="3" id="KW-1185">Reference proteome</keyword>
<dbReference type="EMBL" id="CP119083">
    <property type="protein sequence ID" value="WEF31356.1"/>
    <property type="molecule type" value="Genomic_DNA"/>
</dbReference>
<dbReference type="Proteomes" id="UP001216510">
    <property type="component" value="Chromosome"/>
</dbReference>
<gene>
    <name evidence="2" type="ORF">PX653_18050</name>
</gene>
<evidence type="ECO:0000256" key="1">
    <source>
        <dbReference type="SAM" id="SignalP"/>
    </source>
</evidence>
<evidence type="ECO:0008006" key="4">
    <source>
        <dbReference type="Google" id="ProtNLM"/>
    </source>
</evidence>
<reference evidence="2 3" key="1">
    <citation type="submission" date="2023-02" db="EMBL/GenBank/DDBJ databases">
        <title>Gemone sequence of Telluria chitinolytica ACM 3522T.</title>
        <authorList>
            <person name="Frediansyah A."/>
            <person name="Miess H."/>
            <person name="Gross H."/>
        </authorList>
    </citation>
    <scope>NUCLEOTIDE SEQUENCE [LARGE SCALE GENOMIC DNA]</scope>
    <source>
        <strain evidence="2 3">ACM 3522</strain>
    </source>
</reference>
<dbReference type="RefSeq" id="WP_277414131.1">
    <property type="nucleotide sequence ID" value="NZ_CP119083.1"/>
</dbReference>
<protein>
    <recommendedName>
        <fullName evidence="4">Gel scht</fullName>
    </recommendedName>
</protein>
<sequence>MNHVLTRAVAALCMTVAGLAAAAPQTADTTVPVPAARATYQLAAHEFDDYAYSYRLSNGQIAEFSAQNNRHYVVVRNRGITQTMSALQAKRGTPVQLLAVGPGKFVTRDGVELSFGNEGQMVTIANFERLPAAKVAASDLGKPTLAFR</sequence>
<keyword evidence="1" id="KW-0732">Signal</keyword>
<name>A0ABY8B8P2_9BURK</name>
<evidence type="ECO:0000313" key="2">
    <source>
        <dbReference type="EMBL" id="WEF31356.1"/>
    </source>
</evidence>
<feature type="signal peptide" evidence="1">
    <location>
        <begin position="1"/>
        <end position="22"/>
    </location>
</feature>